<dbReference type="Pfam" id="PF00304">
    <property type="entry name" value="Gamma-thionin"/>
    <property type="match status" value="1"/>
</dbReference>
<sequence>MIYPNLVQLGWSDLIQKQQSSNTMLVNYVYLLNMAEMSSSMGVETKSCRYSSKTYKGLCFYSRNCDIICKAEGAPGGGHCQILTLRCFCNVCDPD</sequence>
<dbReference type="PROSITE" id="PS00940">
    <property type="entry name" value="GAMMA_THIONIN"/>
    <property type="match status" value="1"/>
</dbReference>
<comment type="caution">
    <text evidence="2">The sequence shown here is derived from an EMBL/GenBank/DDBJ whole genome shotgun (WGS) entry which is preliminary data.</text>
</comment>
<dbReference type="InterPro" id="IPR008176">
    <property type="entry name" value="Defensin_plant"/>
</dbReference>
<protein>
    <recommendedName>
        <fullName evidence="1">Knottins-like domain-containing protein</fullName>
    </recommendedName>
</protein>
<proteinExistence type="predicted"/>
<dbReference type="Proteomes" id="UP000235145">
    <property type="component" value="Unassembled WGS sequence"/>
</dbReference>
<evidence type="ECO:0000259" key="1">
    <source>
        <dbReference type="Pfam" id="PF00304"/>
    </source>
</evidence>
<dbReference type="InterPro" id="IPR003614">
    <property type="entry name" value="Knottins"/>
</dbReference>
<organism evidence="2 3">
    <name type="scientific">Lactuca sativa</name>
    <name type="common">Garden lettuce</name>
    <dbReference type="NCBI Taxonomy" id="4236"/>
    <lineage>
        <taxon>Eukaryota</taxon>
        <taxon>Viridiplantae</taxon>
        <taxon>Streptophyta</taxon>
        <taxon>Embryophyta</taxon>
        <taxon>Tracheophyta</taxon>
        <taxon>Spermatophyta</taxon>
        <taxon>Magnoliopsida</taxon>
        <taxon>eudicotyledons</taxon>
        <taxon>Gunneridae</taxon>
        <taxon>Pentapetalae</taxon>
        <taxon>asterids</taxon>
        <taxon>campanulids</taxon>
        <taxon>Asterales</taxon>
        <taxon>Asteraceae</taxon>
        <taxon>Cichorioideae</taxon>
        <taxon>Cichorieae</taxon>
        <taxon>Lactucinae</taxon>
        <taxon>Lactuca</taxon>
    </lineage>
</organism>
<keyword evidence="3" id="KW-1185">Reference proteome</keyword>
<dbReference type="SUPFAM" id="SSF57095">
    <property type="entry name" value="Scorpion toxin-like"/>
    <property type="match status" value="1"/>
</dbReference>
<dbReference type="EMBL" id="NBSK02000003">
    <property type="protein sequence ID" value="KAJ0215723.1"/>
    <property type="molecule type" value="Genomic_DNA"/>
</dbReference>
<dbReference type="InterPro" id="IPR036574">
    <property type="entry name" value="Scorpion_toxin-like_sf"/>
</dbReference>
<accession>A0A9R1W4F0</accession>
<dbReference type="Gene3D" id="3.30.30.10">
    <property type="entry name" value="Knottin, scorpion toxin-like"/>
    <property type="match status" value="1"/>
</dbReference>
<name>A0A9R1W4F0_LACSA</name>
<reference evidence="2 3" key="1">
    <citation type="journal article" date="2017" name="Nat. Commun.">
        <title>Genome assembly with in vitro proximity ligation data and whole-genome triplication in lettuce.</title>
        <authorList>
            <person name="Reyes-Chin-Wo S."/>
            <person name="Wang Z."/>
            <person name="Yang X."/>
            <person name="Kozik A."/>
            <person name="Arikit S."/>
            <person name="Song C."/>
            <person name="Xia L."/>
            <person name="Froenicke L."/>
            <person name="Lavelle D.O."/>
            <person name="Truco M.J."/>
            <person name="Xia R."/>
            <person name="Zhu S."/>
            <person name="Xu C."/>
            <person name="Xu H."/>
            <person name="Xu X."/>
            <person name="Cox K."/>
            <person name="Korf I."/>
            <person name="Meyers B.C."/>
            <person name="Michelmore R.W."/>
        </authorList>
    </citation>
    <scope>NUCLEOTIDE SEQUENCE [LARGE SCALE GENOMIC DNA]</scope>
    <source>
        <strain evidence="3">cv. Salinas</strain>
        <tissue evidence="2">Seedlings</tissue>
    </source>
</reference>
<dbReference type="AlphaFoldDB" id="A0A9R1W4F0"/>
<evidence type="ECO:0000313" key="2">
    <source>
        <dbReference type="EMBL" id="KAJ0215723.1"/>
    </source>
</evidence>
<dbReference type="GO" id="GO:0006952">
    <property type="term" value="P:defense response"/>
    <property type="evidence" value="ECO:0007669"/>
    <property type="project" value="InterPro"/>
</dbReference>
<evidence type="ECO:0000313" key="3">
    <source>
        <dbReference type="Proteomes" id="UP000235145"/>
    </source>
</evidence>
<feature type="domain" description="Knottins-like" evidence="1">
    <location>
        <begin position="47"/>
        <end position="92"/>
    </location>
</feature>
<gene>
    <name evidence="2" type="ORF">LSAT_V11C300112100</name>
</gene>
<dbReference type="CDD" id="cd00107">
    <property type="entry name" value="Knot1"/>
    <property type="match status" value="1"/>
</dbReference>